<feature type="transmembrane region" description="Helical" evidence="2">
    <location>
        <begin position="59"/>
        <end position="79"/>
    </location>
</feature>
<reference evidence="3" key="1">
    <citation type="journal article" date="2020" name="Stud. Mycol.">
        <title>101 Dothideomycetes genomes: a test case for predicting lifestyles and emergence of pathogens.</title>
        <authorList>
            <person name="Haridas S."/>
            <person name="Albert R."/>
            <person name="Binder M."/>
            <person name="Bloem J."/>
            <person name="Labutti K."/>
            <person name="Salamov A."/>
            <person name="Andreopoulos B."/>
            <person name="Baker S."/>
            <person name="Barry K."/>
            <person name="Bills G."/>
            <person name="Bluhm B."/>
            <person name="Cannon C."/>
            <person name="Castanera R."/>
            <person name="Culley D."/>
            <person name="Daum C."/>
            <person name="Ezra D."/>
            <person name="Gonzalez J."/>
            <person name="Henrissat B."/>
            <person name="Kuo A."/>
            <person name="Liang C."/>
            <person name="Lipzen A."/>
            <person name="Lutzoni F."/>
            <person name="Magnuson J."/>
            <person name="Mondo S."/>
            <person name="Nolan M."/>
            <person name="Ohm R."/>
            <person name="Pangilinan J."/>
            <person name="Park H.-J."/>
            <person name="Ramirez L."/>
            <person name="Alfaro M."/>
            <person name="Sun H."/>
            <person name="Tritt A."/>
            <person name="Yoshinaga Y."/>
            <person name="Zwiers L.-H."/>
            <person name="Turgeon B."/>
            <person name="Goodwin S."/>
            <person name="Spatafora J."/>
            <person name="Crous P."/>
            <person name="Grigoriev I."/>
        </authorList>
    </citation>
    <scope>NUCLEOTIDE SEQUENCE</scope>
    <source>
        <strain evidence="3">CBS 260.36</strain>
    </source>
</reference>
<dbReference type="Gene3D" id="1.20.120.1630">
    <property type="match status" value="1"/>
</dbReference>
<evidence type="ECO:0000256" key="1">
    <source>
        <dbReference type="SAM" id="MobiDB-lite"/>
    </source>
</evidence>
<dbReference type="Pfam" id="PF06966">
    <property type="entry name" value="DUF1295"/>
    <property type="match status" value="1"/>
</dbReference>
<evidence type="ECO:0000313" key="3">
    <source>
        <dbReference type="EMBL" id="KAF2149743.1"/>
    </source>
</evidence>
<dbReference type="Proteomes" id="UP000799439">
    <property type="component" value="Unassembled WGS sequence"/>
</dbReference>
<keyword evidence="4" id="KW-1185">Reference proteome</keyword>
<evidence type="ECO:0000256" key="2">
    <source>
        <dbReference type="SAM" id="Phobius"/>
    </source>
</evidence>
<gene>
    <name evidence="3" type="ORF">K461DRAFT_329023</name>
</gene>
<dbReference type="AlphaFoldDB" id="A0A9P4ME17"/>
<dbReference type="EMBL" id="ML996090">
    <property type="protein sequence ID" value="KAF2149743.1"/>
    <property type="molecule type" value="Genomic_DNA"/>
</dbReference>
<dbReference type="InterPro" id="IPR010721">
    <property type="entry name" value="UstE-like"/>
</dbReference>
<dbReference type="PANTHER" id="PTHR32251:SF23">
    <property type="entry name" value="3-OXO-5-ALPHA-STEROID 4-DEHYDROGENASE (DUF1295)"/>
    <property type="match status" value="1"/>
</dbReference>
<protein>
    <submittedName>
        <fullName evidence="3">DUF1295-domain-containing protein</fullName>
    </submittedName>
</protein>
<dbReference type="GO" id="GO:0016020">
    <property type="term" value="C:membrane"/>
    <property type="evidence" value="ECO:0007669"/>
    <property type="project" value="TreeGrafter"/>
</dbReference>
<name>A0A9P4ME17_9PEZI</name>
<keyword evidence="2" id="KW-1133">Transmembrane helix</keyword>
<organism evidence="3 4">
    <name type="scientific">Myriangium duriaei CBS 260.36</name>
    <dbReference type="NCBI Taxonomy" id="1168546"/>
    <lineage>
        <taxon>Eukaryota</taxon>
        <taxon>Fungi</taxon>
        <taxon>Dikarya</taxon>
        <taxon>Ascomycota</taxon>
        <taxon>Pezizomycotina</taxon>
        <taxon>Dothideomycetes</taxon>
        <taxon>Dothideomycetidae</taxon>
        <taxon>Myriangiales</taxon>
        <taxon>Myriangiaceae</taxon>
        <taxon>Myriangium</taxon>
    </lineage>
</organism>
<keyword evidence="2" id="KW-0472">Membrane</keyword>
<feature type="transmembrane region" description="Helical" evidence="2">
    <location>
        <begin position="163"/>
        <end position="190"/>
    </location>
</feature>
<comment type="caution">
    <text evidence="3">The sequence shown here is derived from an EMBL/GenBank/DDBJ whole genome shotgun (WGS) entry which is preliminary data.</text>
</comment>
<accession>A0A9P4ME17</accession>
<dbReference type="OrthoDB" id="201504at2759"/>
<sequence length="370" mass="42780">MAPSIISKALPLISQHEETSDFSLTVAPFIHHFFELPSRLLSIKSLDGLRDVYLDTNPVISAFAFSLLVAQIAFVVSTINKNYSQIDRVWSILPGLYNAHYWYWAKLTGIRSQRLDVLAIFSACWSARLTFNYWRKGGYDKGSEDYRWKVVKSRIPNETVWVVFNYVVISLFQSVLLFFIATPFYILVLGSRIQPEIISRDALFPQILSVLLVLEFYADNQQWEFHLAKHKYQRTAKVPEDWDAKDLDRGFNTLGLWQYSRHPNFAAEQAIWAVIYEWGCFQSGSIVNWTAFGAFFYLAVFQGSTPITENISSQKYPEYKEYKRYVGRFVPKLLGPKWDDYLKAQEKKNPIADATPAKGADKLRGSKKLR</sequence>
<keyword evidence="2" id="KW-0812">Transmembrane</keyword>
<evidence type="ECO:0000313" key="4">
    <source>
        <dbReference type="Proteomes" id="UP000799439"/>
    </source>
</evidence>
<dbReference type="PANTHER" id="PTHR32251">
    <property type="entry name" value="3-OXO-5-ALPHA-STEROID 4-DEHYDROGENASE"/>
    <property type="match status" value="1"/>
</dbReference>
<proteinExistence type="predicted"/>
<feature type="region of interest" description="Disordered" evidence="1">
    <location>
        <begin position="349"/>
        <end position="370"/>
    </location>
</feature>